<evidence type="ECO:0000313" key="3">
    <source>
        <dbReference type="Proteomes" id="UP000623010"/>
    </source>
</evidence>
<keyword evidence="3" id="KW-1185">Reference proteome</keyword>
<evidence type="ECO:0000256" key="1">
    <source>
        <dbReference type="SAM" id="MobiDB-lite"/>
    </source>
</evidence>
<gene>
    <name evidence="2" type="ORF">GCM10010389_08270</name>
</gene>
<feature type="compositionally biased region" description="Pro residues" evidence="1">
    <location>
        <begin position="126"/>
        <end position="142"/>
    </location>
</feature>
<dbReference type="Proteomes" id="UP000623010">
    <property type="component" value="Unassembled WGS sequence"/>
</dbReference>
<name>A0A918QVW4_9ACTN</name>
<dbReference type="AlphaFoldDB" id="A0A918QVW4"/>
<dbReference type="EMBL" id="BMWH01000002">
    <property type="protein sequence ID" value="GGZ73137.1"/>
    <property type="molecule type" value="Genomic_DNA"/>
</dbReference>
<reference evidence="2" key="2">
    <citation type="submission" date="2020-09" db="EMBL/GenBank/DDBJ databases">
        <authorList>
            <person name="Sun Q."/>
            <person name="Ohkuma M."/>
        </authorList>
    </citation>
    <scope>NUCLEOTIDE SEQUENCE</scope>
    <source>
        <strain evidence="2">JCM 5016</strain>
    </source>
</reference>
<accession>A0A918QVW4</accession>
<reference evidence="2" key="1">
    <citation type="journal article" date="2014" name="Int. J. Syst. Evol. Microbiol.">
        <title>Complete genome sequence of Corynebacterium casei LMG S-19264T (=DSM 44701T), isolated from a smear-ripened cheese.</title>
        <authorList>
            <consortium name="US DOE Joint Genome Institute (JGI-PGF)"/>
            <person name="Walter F."/>
            <person name="Albersmeier A."/>
            <person name="Kalinowski J."/>
            <person name="Ruckert C."/>
        </authorList>
    </citation>
    <scope>NUCLEOTIDE SEQUENCE</scope>
    <source>
        <strain evidence="2">JCM 5016</strain>
    </source>
</reference>
<sequence length="223" mass="24683">MSDLFKIFTSLSGTYLRTEEEARKKLAQCMTELDRRVDTSLIREAMKAAAMALPYRTVLKDAETAGIREALKGMRETLTRQLLTRTPGHSTCPITNEAALMEIEAAQSFLANTDGILDYAEDAPEQPAPAPEPQPAPAPAPVEVPKVTPAQRRTLEAIRDNGVKFQEFSVGTLMVRVERGTKPRRDMVEWVIKQGWAKRDTSHSLFHGQPVVLTRIGEAILAG</sequence>
<feature type="region of interest" description="Disordered" evidence="1">
    <location>
        <begin position="121"/>
        <end position="143"/>
    </location>
</feature>
<evidence type="ECO:0000313" key="2">
    <source>
        <dbReference type="EMBL" id="GGZ73137.1"/>
    </source>
</evidence>
<protein>
    <submittedName>
        <fullName evidence="2">Uncharacterized protein</fullName>
    </submittedName>
</protein>
<dbReference type="RefSeq" id="WP_190055893.1">
    <property type="nucleotide sequence ID" value="NZ_BMWH01000002.1"/>
</dbReference>
<organism evidence="2 3">
    <name type="scientific">Streptomyces echinoruber</name>
    <dbReference type="NCBI Taxonomy" id="68898"/>
    <lineage>
        <taxon>Bacteria</taxon>
        <taxon>Bacillati</taxon>
        <taxon>Actinomycetota</taxon>
        <taxon>Actinomycetes</taxon>
        <taxon>Kitasatosporales</taxon>
        <taxon>Streptomycetaceae</taxon>
        <taxon>Streptomyces</taxon>
    </lineage>
</organism>
<proteinExistence type="predicted"/>
<comment type="caution">
    <text evidence="2">The sequence shown here is derived from an EMBL/GenBank/DDBJ whole genome shotgun (WGS) entry which is preliminary data.</text>
</comment>